<dbReference type="RefSeq" id="WP_254089783.1">
    <property type="nucleotide sequence ID" value="NZ_JAHESC010000009.1"/>
</dbReference>
<dbReference type="Proteomes" id="UP001319180">
    <property type="component" value="Unassembled WGS sequence"/>
</dbReference>
<organism evidence="1 2">
    <name type="scientific">Dawidia soli</name>
    <dbReference type="NCBI Taxonomy" id="2782352"/>
    <lineage>
        <taxon>Bacteria</taxon>
        <taxon>Pseudomonadati</taxon>
        <taxon>Bacteroidota</taxon>
        <taxon>Cytophagia</taxon>
        <taxon>Cytophagales</taxon>
        <taxon>Chryseotaleaceae</taxon>
        <taxon>Dawidia</taxon>
    </lineage>
</organism>
<protein>
    <submittedName>
        <fullName evidence="1">Uncharacterized protein</fullName>
    </submittedName>
</protein>
<reference evidence="1 2" key="1">
    <citation type="submission" date="2021-05" db="EMBL/GenBank/DDBJ databases">
        <title>A Polyphasic approach of four new species of the genus Ohtaekwangia: Ohtaekwangia histidinii sp. nov., Ohtaekwangia cretensis sp. nov., Ohtaekwangia indiensis sp. nov., Ohtaekwangia reichenbachii sp. nov. from diverse environment.</title>
        <authorList>
            <person name="Octaviana S."/>
        </authorList>
    </citation>
    <scope>NUCLEOTIDE SEQUENCE [LARGE SCALE GENOMIC DNA]</scope>
    <source>
        <strain evidence="1 2">PWU37</strain>
    </source>
</reference>
<accession>A0AAP2D8Z6</accession>
<evidence type="ECO:0000313" key="1">
    <source>
        <dbReference type="EMBL" id="MBT1686545.1"/>
    </source>
</evidence>
<name>A0AAP2D8Z6_9BACT</name>
<evidence type="ECO:0000313" key="2">
    <source>
        <dbReference type="Proteomes" id="UP001319180"/>
    </source>
</evidence>
<dbReference type="AlphaFoldDB" id="A0AAP2D8Z6"/>
<sequence>MSEHLRTQIDQEFESFTRRNFETPTSCRNLDQIRFYVHELCLKIDELESRFQYVPSGAFTLLAQYNACQNNMSHVDFRDL</sequence>
<proteinExistence type="predicted"/>
<gene>
    <name evidence="1" type="ORF">KK078_08265</name>
</gene>
<comment type="caution">
    <text evidence="1">The sequence shown here is derived from an EMBL/GenBank/DDBJ whole genome shotgun (WGS) entry which is preliminary data.</text>
</comment>
<dbReference type="EMBL" id="JAHESC010000009">
    <property type="protein sequence ID" value="MBT1686545.1"/>
    <property type="molecule type" value="Genomic_DNA"/>
</dbReference>
<keyword evidence="2" id="KW-1185">Reference proteome</keyword>